<dbReference type="PaxDb" id="35128-Thaps25840"/>
<dbReference type="InterPro" id="IPR040931">
    <property type="entry name" value="CDCA"/>
</dbReference>
<proteinExistence type="predicted"/>
<reference evidence="1 2" key="2">
    <citation type="journal article" date="2008" name="Nature">
        <title>The Phaeodactylum genome reveals the evolutionary history of diatom genomes.</title>
        <authorList>
            <person name="Bowler C."/>
            <person name="Allen A.E."/>
            <person name="Badger J.H."/>
            <person name="Grimwood J."/>
            <person name="Jabbari K."/>
            <person name="Kuo A."/>
            <person name="Maheswari U."/>
            <person name="Martens C."/>
            <person name="Maumus F."/>
            <person name="Otillar R.P."/>
            <person name="Rayko E."/>
            <person name="Salamov A."/>
            <person name="Vandepoele K."/>
            <person name="Beszteri B."/>
            <person name="Gruber A."/>
            <person name="Heijde M."/>
            <person name="Katinka M."/>
            <person name="Mock T."/>
            <person name="Valentin K."/>
            <person name="Verret F."/>
            <person name="Berges J.A."/>
            <person name="Brownlee C."/>
            <person name="Cadoret J.P."/>
            <person name="Chiovitti A."/>
            <person name="Choi C.J."/>
            <person name="Coesel S."/>
            <person name="De Martino A."/>
            <person name="Detter J.C."/>
            <person name="Durkin C."/>
            <person name="Falciatore A."/>
            <person name="Fournet J."/>
            <person name="Haruta M."/>
            <person name="Huysman M.J."/>
            <person name="Jenkins B.D."/>
            <person name="Jiroutova K."/>
            <person name="Jorgensen R.E."/>
            <person name="Joubert Y."/>
            <person name="Kaplan A."/>
            <person name="Kroger N."/>
            <person name="Kroth P.G."/>
            <person name="La Roche J."/>
            <person name="Lindquist E."/>
            <person name="Lommer M."/>
            <person name="Martin-Jezequel V."/>
            <person name="Lopez P.J."/>
            <person name="Lucas S."/>
            <person name="Mangogna M."/>
            <person name="McGinnis K."/>
            <person name="Medlin L.K."/>
            <person name="Montsant A."/>
            <person name="Oudot-Le Secq M.P."/>
            <person name="Napoli C."/>
            <person name="Obornik M."/>
            <person name="Parker M.S."/>
            <person name="Petit J.L."/>
            <person name="Porcel B.M."/>
            <person name="Poulsen N."/>
            <person name="Robison M."/>
            <person name="Rychlewski L."/>
            <person name="Rynearson T.A."/>
            <person name="Schmutz J."/>
            <person name="Shapiro H."/>
            <person name="Siaut M."/>
            <person name="Stanley M."/>
            <person name="Sussman M.R."/>
            <person name="Taylor A.R."/>
            <person name="Vardi A."/>
            <person name="von Dassow P."/>
            <person name="Vyverman W."/>
            <person name="Willis A."/>
            <person name="Wyrwicz L.S."/>
            <person name="Rokhsar D.S."/>
            <person name="Weissenbach J."/>
            <person name="Armbrust E.V."/>
            <person name="Green B.R."/>
            <person name="Van de Peer Y."/>
            <person name="Grigoriev I.V."/>
        </authorList>
    </citation>
    <scope>NUCLEOTIDE SEQUENCE [LARGE SCALE GENOMIC DNA]</scope>
    <source>
        <strain evidence="1 2">CCMP1335</strain>
    </source>
</reference>
<sequence length="237" mass="25304">MCMHVDLQVAMSSILSKLTGKDDTSAPPLTPKDIVAALQSRGWEAEIISASSISQDMVEVDPAGILKCVDGRGSDNTRMAGPKMPGGIYAIAHNRGTTSVDGLKEITKEVASKGHVPSVHGDHSADMLGCGFFRLWVTGEFDSMGYPRPEFDADQGAAAVKESGGVIEMHHGSHTEKVVYINLVENKTLEPDENDQRFIVDGWAAIKFNLDVVKFLVAAAATVEMLGGPRIAKIVVA</sequence>
<keyword evidence="2" id="KW-1185">Reference proteome</keyword>
<dbReference type="GeneID" id="7448875"/>
<dbReference type="HOGENOM" id="CLU_1172737_0_0_1"/>
<evidence type="ECO:0000313" key="2">
    <source>
        <dbReference type="Proteomes" id="UP000001449"/>
    </source>
</evidence>
<dbReference type="AlphaFoldDB" id="B8CG97"/>
<protein>
    <submittedName>
        <fullName evidence="1">Uncharacterized protein</fullName>
    </submittedName>
</protein>
<dbReference type="InParanoid" id="B8CG97"/>
<organism evidence="1 2">
    <name type="scientific">Thalassiosira pseudonana</name>
    <name type="common">Marine diatom</name>
    <name type="synonym">Cyclotella nana</name>
    <dbReference type="NCBI Taxonomy" id="35128"/>
    <lineage>
        <taxon>Eukaryota</taxon>
        <taxon>Sar</taxon>
        <taxon>Stramenopiles</taxon>
        <taxon>Ochrophyta</taxon>
        <taxon>Bacillariophyta</taxon>
        <taxon>Coscinodiscophyceae</taxon>
        <taxon>Thalassiosirophycidae</taxon>
        <taxon>Thalassiosirales</taxon>
        <taxon>Thalassiosiraceae</taxon>
        <taxon>Thalassiosira</taxon>
    </lineage>
</organism>
<dbReference type="OMA" id="WEATIVK"/>
<name>B8CG97_THAPS</name>
<dbReference type="SMR" id="B8CG97"/>
<dbReference type="SUPFAM" id="SSF159779">
    <property type="entry name" value="CdCA1 repeat-like"/>
    <property type="match status" value="1"/>
</dbReference>
<dbReference type="RefSeq" id="XP_002295227.1">
    <property type="nucleotide sequence ID" value="XM_002295191.1"/>
</dbReference>
<dbReference type="Proteomes" id="UP000001449">
    <property type="component" value="Chromosome 23"/>
</dbReference>
<dbReference type="Pfam" id="PF18484">
    <property type="entry name" value="CDCA"/>
    <property type="match status" value="1"/>
</dbReference>
<reference evidence="1 2" key="1">
    <citation type="journal article" date="2004" name="Science">
        <title>The genome of the diatom Thalassiosira pseudonana: ecology, evolution, and metabolism.</title>
        <authorList>
            <person name="Armbrust E.V."/>
            <person name="Berges J.A."/>
            <person name="Bowler C."/>
            <person name="Green B.R."/>
            <person name="Martinez D."/>
            <person name="Putnam N.H."/>
            <person name="Zhou S."/>
            <person name="Allen A.E."/>
            <person name="Apt K.E."/>
            <person name="Bechner M."/>
            <person name="Brzezinski M.A."/>
            <person name="Chaal B.K."/>
            <person name="Chiovitti A."/>
            <person name="Davis A.K."/>
            <person name="Demarest M.S."/>
            <person name="Detter J.C."/>
            <person name="Glavina T."/>
            <person name="Goodstein D."/>
            <person name="Hadi M.Z."/>
            <person name="Hellsten U."/>
            <person name="Hildebrand M."/>
            <person name="Jenkins B.D."/>
            <person name="Jurka J."/>
            <person name="Kapitonov V.V."/>
            <person name="Kroger N."/>
            <person name="Lau W.W."/>
            <person name="Lane T.W."/>
            <person name="Larimer F.W."/>
            <person name="Lippmeier J.C."/>
            <person name="Lucas S."/>
            <person name="Medina M."/>
            <person name="Montsant A."/>
            <person name="Obornik M."/>
            <person name="Parker M.S."/>
            <person name="Palenik B."/>
            <person name="Pazour G.J."/>
            <person name="Richardson P.M."/>
            <person name="Rynearson T.A."/>
            <person name="Saito M.A."/>
            <person name="Schwartz D.C."/>
            <person name="Thamatrakoln K."/>
            <person name="Valentin K."/>
            <person name="Vardi A."/>
            <person name="Wilkerson F.P."/>
            <person name="Rokhsar D.S."/>
        </authorList>
    </citation>
    <scope>NUCLEOTIDE SEQUENCE [LARGE SCALE GENOMIC DNA]</scope>
    <source>
        <strain evidence="1 2">CCMP1335</strain>
    </source>
</reference>
<evidence type="ECO:0000313" key="1">
    <source>
        <dbReference type="EMBL" id="EED87531.1"/>
    </source>
</evidence>
<gene>
    <name evidence="1" type="ORF">THAPSDRAFT_25840</name>
</gene>
<dbReference type="KEGG" id="tps:THAPSDRAFT_25840"/>
<accession>B8CG97</accession>
<dbReference type="EMBL" id="CM000654">
    <property type="protein sequence ID" value="EED87531.1"/>
    <property type="molecule type" value="Genomic_DNA"/>
</dbReference>
<dbReference type="eggNOG" id="ENOG502SNIH">
    <property type="taxonomic scope" value="Eukaryota"/>
</dbReference>